<accession>A0A843UP31</accession>
<sequence>MMKLRSRRLFKNSSKHGGGTSVNGGGGGGLGGCTGDIKWELRPGGMLFQKREDSSSMGGEVIRVRVSTSSSQWHDVSVEATSTFGELFYTLRFPRPSPNIIWELKVVLSLVTGLEAWAQRLVYKGKASTAPDQLLSPPPLQQQRHQL</sequence>
<dbReference type="SUPFAM" id="SSF54236">
    <property type="entry name" value="Ubiquitin-like"/>
    <property type="match status" value="1"/>
</dbReference>
<evidence type="ECO:0000313" key="2">
    <source>
        <dbReference type="Proteomes" id="UP000652761"/>
    </source>
</evidence>
<reference evidence="1" key="1">
    <citation type="submission" date="2017-07" db="EMBL/GenBank/DDBJ databases">
        <title>Taro Niue Genome Assembly and Annotation.</title>
        <authorList>
            <person name="Atibalentja N."/>
            <person name="Keating K."/>
            <person name="Fields C.J."/>
        </authorList>
    </citation>
    <scope>NUCLEOTIDE SEQUENCE</scope>
    <source>
        <strain evidence="1">Niue_2</strain>
        <tissue evidence="1">Leaf</tissue>
    </source>
</reference>
<name>A0A843UP31_COLES</name>
<dbReference type="PROSITE" id="PS51257">
    <property type="entry name" value="PROKAR_LIPOPROTEIN"/>
    <property type="match status" value="1"/>
</dbReference>
<dbReference type="PANTHER" id="PTHR47376">
    <property type="entry name" value="OS02G0597700 PROTEIN"/>
    <property type="match status" value="1"/>
</dbReference>
<organism evidence="1 2">
    <name type="scientific">Colocasia esculenta</name>
    <name type="common">Wild taro</name>
    <name type="synonym">Arum esculentum</name>
    <dbReference type="NCBI Taxonomy" id="4460"/>
    <lineage>
        <taxon>Eukaryota</taxon>
        <taxon>Viridiplantae</taxon>
        <taxon>Streptophyta</taxon>
        <taxon>Embryophyta</taxon>
        <taxon>Tracheophyta</taxon>
        <taxon>Spermatophyta</taxon>
        <taxon>Magnoliopsida</taxon>
        <taxon>Liliopsida</taxon>
        <taxon>Araceae</taxon>
        <taxon>Aroideae</taxon>
        <taxon>Colocasieae</taxon>
        <taxon>Colocasia</taxon>
    </lineage>
</organism>
<evidence type="ECO:0000313" key="1">
    <source>
        <dbReference type="EMBL" id="MQL88042.1"/>
    </source>
</evidence>
<dbReference type="InterPro" id="IPR029071">
    <property type="entry name" value="Ubiquitin-like_domsf"/>
</dbReference>
<proteinExistence type="predicted"/>
<dbReference type="OrthoDB" id="428577at2759"/>
<comment type="caution">
    <text evidence="1">The sequence shown here is derived from an EMBL/GenBank/DDBJ whole genome shotgun (WGS) entry which is preliminary data.</text>
</comment>
<dbReference type="Gene3D" id="3.10.20.90">
    <property type="entry name" value="Phosphatidylinositol 3-kinase Catalytic Subunit, Chain A, domain 1"/>
    <property type="match status" value="1"/>
</dbReference>
<dbReference type="EMBL" id="NMUH01001024">
    <property type="protein sequence ID" value="MQL88042.1"/>
    <property type="molecule type" value="Genomic_DNA"/>
</dbReference>
<dbReference type="AlphaFoldDB" id="A0A843UP31"/>
<keyword evidence="2" id="KW-1185">Reference proteome</keyword>
<gene>
    <name evidence="1" type="ORF">Taro_020596</name>
</gene>
<dbReference type="Proteomes" id="UP000652761">
    <property type="component" value="Unassembled WGS sequence"/>
</dbReference>
<protein>
    <submittedName>
        <fullName evidence="1">Uncharacterized protein</fullName>
    </submittedName>
</protein>